<gene>
    <name evidence="2" type="ORF">MSHI_20220</name>
</gene>
<sequence>MLAPGFQRRGSGAHAFPEAPLWYSTRLTDKKRRPRVLHVTIASDIAFENGPRPPAGTGRDRCDDPPARRDARVPTQS</sequence>
<dbReference type="KEGG" id="mshj:MSHI_20220"/>
<reference evidence="2 3" key="1">
    <citation type="journal article" date="2019" name="Emerg. Microbes Infect.">
        <title>Comprehensive subspecies identification of 175 nontuberculous mycobacteria species based on 7547 genomic profiles.</title>
        <authorList>
            <person name="Matsumoto Y."/>
            <person name="Kinjo T."/>
            <person name="Motooka D."/>
            <person name="Nabeya D."/>
            <person name="Jung N."/>
            <person name="Uechi K."/>
            <person name="Horii T."/>
            <person name="Iida T."/>
            <person name="Fujita J."/>
            <person name="Nakamura S."/>
        </authorList>
    </citation>
    <scope>NUCLEOTIDE SEQUENCE [LARGE SCALE GENOMIC DNA]</scope>
    <source>
        <strain evidence="2 3">JCM 14233</strain>
    </source>
</reference>
<evidence type="ECO:0000313" key="3">
    <source>
        <dbReference type="Proteomes" id="UP000467236"/>
    </source>
</evidence>
<proteinExistence type="predicted"/>
<feature type="compositionally biased region" description="Basic and acidic residues" evidence="1">
    <location>
        <begin position="58"/>
        <end position="77"/>
    </location>
</feature>
<protein>
    <submittedName>
        <fullName evidence="2">Uncharacterized protein</fullName>
    </submittedName>
</protein>
<organism evidence="2 3">
    <name type="scientific">Mycobacterium shinjukuense</name>
    <dbReference type="NCBI Taxonomy" id="398694"/>
    <lineage>
        <taxon>Bacteria</taxon>
        <taxon>Bacillati</taxon>
        <taxon>Actinomycetota</taxon>
        <taxon>Actinomycetes</taxon>
        <taxon>Mycobacteriales</taxon>
        <taxon>Mycobacteriaceae</taxon>
        <taxon>Mycobacterium</taxon>
    </lineage>
</organism>
<dbReference type="EMBL" id="AP022575">
    <property type="protein sequence ID" value="BBX74116.1"/>
    <property type="molecule type" value="Genomic_DNA"/>
</dbReference>
<evidence type="ECO:0000313" key="2">
    <source>
        <dbReference type="EMBL" id="BBX74116.1"/>
    </source>
</evidence>
<accession>A0A7I7MPV6</accession>
<feature type="region of interest" description="Disordered" evidence="1">
    <location>
        <begin position="46"/>
        <end position="77"/>
    </location>
</feature>
<evidence type="ECO:0000256" key="1">
    <source>
        <dbReference type="SAM" id="MobiDB-lite"/>
    </source>
</evidence>
<name>A0A7I7MPV6_9MYCO</name>
<keyword evidence="3" id="KW-1185">Reference proteome</keyword>
<dbReference type="Proteomes" id="UP000467236">
    <property type="component" value="Chromosome"/>
</dbReference>
<dbReference type="AlphaFoldDB" id="A0A7I7MPV6"/>